<gene>
    <name evidence="1" type="ORF">P5673_032201</name>
</gene>
<dbReference type="Proteomes" id="UP001249851">
    <property type="component" value="Unassembled WGS sequence"/>
</dbReference>
<dbReference type="EMBL" id="JARQWQ010000169">
    <property type="protein sequence ID" value="KAK2547734.1"/>
    <property type="molecule type" value="Genomic_DNA"/>
</dbReference>
<reference evidence="1" key="1">
    <citation type="journal article" date="2023" name="G3 (Bethesda)">
        <title>Whole genome assembly and annotation of the endangered Caribbean coral Acropora cervicornis.</title>
        <authorList>
            <person name="Selwyn J.D."/>
            <person name="Vollmer S.V."/>
        </authorList>
    </citation>
    <scope>NUCLEOTIDE SEQUENCE</scope>
    <source>
        <strain evidence="1">K2</strain>
    </source>
</reference>
<keyword evidence="2" id="KW-1185">Reference proteome</keyword>
<protein>
    <submittedName>
        <fullName evidence="1">Uncharacterized protein</fullName>
    </submittedName>
</protein>
<accession>A0AAD9PRL8</accession>
<evidence type="ECO:0000313" key="2">
    <source>
        <dbReference type="Proteomes" id="UP001249851"/>
    </source>
</evidence>
<sequence>MTHRMMETKRRKTLITARKNLLFYLQVPTESDSYNNSFINRLVIVFGKKRRLTRKSH</sequence>
<evidence type="ECO:0000313" key="1">
    <source>
        <dbReference type="EMBL" id="KAK2547734.1"/>
    </source>
</evidence>
<reference evidence="1" key="2">
    <citation type="journal article" date="2023" name="Science">
        <title>Genomic signatures of disease resistance in endangered staghorn corals.</title>
        <authorList>
            <person name="Vollmer S.V."/>
            <person name="Selwyn J.D."/>
            <person name="Despard B.A."/>
            <person name="Roesel C.L."/>
        </authorList>
    </citation>
    <scope>NUCLEOTIDE SEQUENCE</scope>
    <source>
        <strain evidence="1">K2</strain>
    </source>
</reference>
<dbReference type="AlphaFoldDB" id="A0AAD9PRL8"/>
<proteinExistence type="predicted"/>
<comment type="caution">
    <text evidence="1">The sequence shown here is derived from an EMBL/GenBank/DDBJ whole genome shotgun (WGS) entry which is preliminary data.</text>
</comment>
<organism evidence="1 2">
    <name type="scientific">Acropora cervicornis</name>
    <name type="common">Staghorn coral</name>
    <dbReference type="NCBI Taxonomy" id="6130"/>
    <lineage>
        <taxon>Eukaryota</taxon>
        <taxon>Metazoa</taxon>
        <taxon>Cnidaria</taxon>
        <taxon>Anthozoa</taxon>
        <taxon>Hexacorallia</taxon>
        <taxon>Scleractinia</taxon>
        <taxon>Astrocoeniina</taxon>
        <taxon>Acroporidae</taxon>
        <taxon>Acropora</taxon>
    </lineage>
</organism>
<name>A0AAD9PRL8_ACRCE</name>